<dbReference type="InterPro" id="IPR006219">
    <property type="entry name" value="DAHP_synth_1"/>
</dbReference>
<dbReference type="FunFam" id="3.20.20.70:FF:000005">
    <property type="entry name" value="Phospho-2-dehydro-3-deoxyheptonate aldolase"/>
    <property type="match status" value="1"/>
</dbReference>
<evidence type="ECO:0000313" key="10">
    <source>
        <dbReference type="EMBL" id="KAG0147343.1"/>
    </source>
</evidence>
<gene>
    <name evidence="10" type="ORF">CROQUDRAFT_656273</name>
</gene>
<comment type="function">
    <text evidence="1">Stereospecific condensation of phosphoenolpyruvate (PEP) and D-erythrose-4-phosphate (E4P) giving rise to 3-deoxy-D-arabino-heptulosonate-7-phosphate (DAHP).</text>
</comment>
<evidence type="ECO:0000256" key="8">
    <source>
        <dbReference type="PIRNR" id="PIRNR001361"/>
    </source>
</evidence>
<comment type="caution">
    <text evidence="10">The sequence shown here is derived from an EMBL/GenBank/DDBJ whole genome shotgun (WGS) entry which is preliminary data.</text>
</comment>
<keyword evidence="6 8" id="KW-0057">Aromatic amino acid biosynthesis</keyword>
<dbReference type="NCBIfam" id="NF009395">
    <property type="entry name" value="PRK12755.1"/>
    <property type="match status" value="1"/>
</dbReference>
<dbReference type="PIRSF" id="PIRSF001361">
    <property type="entry name" value="DAHP_synthase"/>
    <property type="match status" value="1"/>
</dbReference>
<organism evidence="10 11">
    <name type="scientific">Cronartium quercuum f. sp. fusiforme G11</name>
    <dbReference type="NCBI Taxonomy" id="708437"/>
    <lineage>
        <taxon>Eukaryota</taxon>
        <taxon>Fungi</taxon>
        <taxon>Dikarya</taxon>
        <taxon>Basidiomycota</taxon>
        <taxon>Pucciniomycotina</taxon>
        <taxon>Pucciniomycetes</taxon>
        <taxon>Pucciniales</taxon>
        <taxon>Coleosporiaceae</taxon>
        <taxon>Cronartium</taxon>
    </lineage>
</organism>
<dbReference type="PANTHER" id="PTHR21225">
    <property type="entry name" value="PHOSPHO-2-DEHYDRO-3-DEOXYHEPTONATE ALDOLASE DAHP SYNTHETASE"/>
    <property type="match status" value="1"/>
</dbReference>
<accession>A0A9P6NJW7</accession>
<evidence type="ECO:0000256" key="4">
    <source>
        <dbReference type="ARBA" id="ARBA00022605"/>
    </source>
</evidence>
<keyword evidence="5 8" id="KW-0808">Transferase</keyword>
<dbReference type="NCBIfam" id="TIGR00034">
    <property type="entry name" value="aroFGH"/>
    <property type="match status" value="1"/>
</dbReference>
<evidence type="ECO:0000313" key="11">
    <source>
        <dbReference type="Proteomes" id="UP000886653"/>
    </source>
</evidence>
<evidence type="ECO:0000256" key="2">
    <source>
        <dbReference type="ARBA" id="ARBA00004688"/>
    </source>
</evidence>
<evidence type="ECO:0000256" key="1">
    <source>
        <dbReference type="ARBA" id="ARBA00003726"/>
    </source>
</evidence>
<reference evidence="10" key="1">
    <citation type="submission" date="2013-11" db="EMBL/GenBank/DDBJ databases">
        <title>Genome sequence of the fusiform rust pathogen reveals effectors for host alternation and coevolution with pine.</title>
        <authorList>
            <consortium name="DOE Joint Genome Institute"/>
            <person name="Smith K."/>
            <person name="Pendleton A."/>
            <person name="Kubisiak T."/>
            <person name="Anderson C."/>
            <person name="Salamov A."/>
            <person name="Aerts A."/>
            <person name="Riley R."/>
            <person name="Clum A."/>
            <person name="Lindquist E."/>
            <person name="Ence D."/>
            <person name="Campbell M."/>
            <person name="Kronenberg Z."/>
            <person name="Feau N."/>
            <person name="Dhillon B."/>
            <person name="Hamelin R."/>
            <person name="Burleigh J."/>
            <person name="Smith J."/>
            <person name="Yandell M."/>
            <person name="Nelson C."/>
            <person name="Grigoriev I."/>
            <person name="Davis J."/>
        </authorList>
    </citation>
    <scope>NUCLEOTIDE SEQUENCE</scope>
    <source>
        <strain evidence="10">G11</strain>
    </source>
</reference>
<dbReference type="EMBL" id="MU167249">
    <property type="protein sequence ID" value="KAG0147343.1"/>
    <property type="molecule type" value="Genomic_DNA"/>
</dbReference>
<evidence type="ECO:0000256" key="7">
    <source>
        <dbReference type="ARBA" id="ARBA00047508"/>
    </source>
</evidence>
<comment type="catalytic activity">
    <reaction evidence="7 8">
        <text>D-erythrose 4-phosphate + phosphoenolpyruvate + H2O = 7-phospho-2-dehydro-3-deoxy-D-arabino-heptonate + phosphate</text>
        <dbReference type="Rhea" id="RHEA:14717"/>
        <dbReference type="ChEBI" id="CHEBI:15377"/>
        <dbReference type="ChEBI" id="CHEBI:16897"/>
        <dbReference type="ChEBI" id="CHEBI:43474"/>
        <dbReference type="ChEBI" id="CHEBI:58394"/>
        <dbReference type="ChEBI" id="CHEBI:58702"/>
        <dbReference type="EC" id="2.5.1.54"/>
    </reaction>
</comment>
<dbReference type="InterPro" id="IPR006218">
    <property type="entry name" value="DAHP1/KDSA"/>
</dbReference>
<keyword evidence="4 8" id="KW-0028">Amino-acid biosynthesis</keyword>
<dbReference type="GO" id="GO:0008652">
    <property type="term" value="P:amino acid biosynthetic process"/>
    <property type="evidence" value="ECO:0007669"/>
    <property type="project" value="UniProtKB-KW"/>
</dbReference>
<evidence type="ECO:0000259" key="9">
    <source>
        <dbReference type="Pfam" id="PF00793"/>
    </source>
</evidence>
<comment type="similarity">
    <text evidence="3 8">Belongs to the class-I DAHP synthase family.</text>
</comment>
<protein>
    <recommendedName>
        <fullName evidence="8">Phospho-2-dehydro-3-deoxyheptonate aldolase</fullName>
        <ecNumber evidence="8">2.5.1.54</ecNumber>
    </recommendedName>
</protein>
<evidence type="ECO:0000256" key="6">
    <source>
        <dbReference type="ARBA" id="ARBA00023141"/>
    </source>
</evidence>
<evidence type="ECO:0000256" key="3">
    <source>
        <dbReference type="ARBA" id="ARBA00007985"/>
    </source>
</evidence>
<dbReference type="PANTHER" id="PTHR21225:SF12">
    <property type="entry name" value="PHOSPHO-2-DEHYDRO-3-DEOXYHEPTONATE ALDOLASE, TYROSINE-INHIBITED"/>
    <property type="match status" value="1"/>
</dbReference>
<name>A0A9P6NJW7_9BASI</name>
<dbReference type="Gene3D" id="3.20.20.70">
    <property type="entry name" value="Aldolase class I"/>
    <property type="match status" value="1"/>
</dbReference>
<proteinExistence type="inferred from homology"/>
<comment type="pathway">
    <text evidence="2">Metabolic intermediate biosynthesis; chorismate biosynthesis; chorismate from D-erythrose 4-phosphate and phosphoenolpyruvate: step 1/7.</text>
</comment>
<dbReference type="EC" id="2.5.1.54" evidence="8"/>
<dbReference type="InterPro" id="IPR013785">
    <property type="entry name" value="Aldolase_TIM"/>
</dbReference>
<dbReference type="GO" id="GO:0003849">
    <property type="term" value="F:3-deoxy-7-phosphoheptulonate synthase activity"/>
    <property type="evidence" value="ECO:0007669"/>
    <property type="project" value="UniProtKB-EC"/>
</dbReference>
<sequence>MSLIANPISLVEPVALFKHAIREEPSTKVTNVSVNRVLSYQTLKTPLELRDEIPVNPSATHTIDFARQACANVIAGKDDKLIVVVGPCSIHDPEQALHYARALKSVMSAFPDLIIIMRSYFEKPRTTVGWKGLINDPNLDGSNQISHGLTTARKLLHDLTSYGVPVAVEVLDTITPQYLSDFISWGAIGARTTESQLHREVSSGLPHPVAFKNSTDGSTSVAMHSLLSASSPHAFLGIDATGQTSIIKTVGNQDVHVILRGGNTGPNYSSDHVQKTKAALLKNRPKFNPAIMIDCSHANSEKNYRNQSKVVDSICEQLREGERSLMGVMIESNIHEGRQDITAKGLSALEYGISVTDACVGFETTVKMLSDLQLAVLARRERLCKSSVPLNKVI</sequence>
<dbReference type="Proteomes" id="UP000886653">
    <property type="component" value="Unassembled WGS sequence"/>
</dbReference>
<dbReference type="GO" id="GO:0009073">
    <property type="term" value="P:aromatic amino acid family biosynthetic process"/>
    <property type="evidence" value="ECO:0007669"/>
    <property type="project" value="UniProtKB-KW"/>
</dbReference>
<evidence type="ECO:0000256" key="5">
    <source>
        <dbReference type="ARBA" id="ARBA00022679"/>
    </source>
</evidence>
<dbReference type="Pfam" id="PF00793">
    <property type="entry name" value="DAHP_synth_1"/>
    <property type="match status" value="1"/>
</dbReference>
<keyword evidence="11" id="KW-1185">Reference proteome</keyword>
<feature type="domain" description="DAHP synthetase I/KDSA" evidence="9">
    <location>
        <begin position="69"/>
        <end position="368"/>
    </location>
</feature>
<dbReference type="GO" id="GO:0005737">
    <property type="term" value="C:cytoplasm"/>
    <property type="evidence" value="ECO:0007669"/>
    <property type="project" value="TreeGrafter"/>
</dbReference>
<dbReference type="AlphaFoldDB" id="A0A9P6NJW7"/>
<dbReference type="OrthoDB" id="4699125at2759"/>
<dbReference type="SUPFAM" id="SSF51569">
    <property type="entry name" value="Aldolase"/>
    <property type="match status" value="1"/>
</dbReference>